<dbReference type="Proteomes" id="UP000639516">
    <property type="component" value="Unassembled WGS sequence"/>
</dbReference>
<evidence type="ECO:0000313" key="6">
    <source>
        <dbReference type="Proteomes" id="UP000639516"/>
    </source>
</evidence>
<keyword evidence="5" id="KW-0378">Hydrolase</keyword>
<sequence length="218" mass="23622">MDPGWPDLIIFDCDGVLVDSELLSCQCLSQVLAEFGLQLGVEQALELFLGRSTAAIAQYYRERGQILPNDFFLRLKPHVLKTFAGALRPIPEIAAVLSELRVPFCVASSSDIDRVSLSLDVTSLASHFADRLYTAQMVKHGKPAPDLFLYAAEKMGAQPARTLVIEDSVSGVQAAKAAGMTVWGFVGGGHYRGRDGRAILSAAGADRVFAQMSDFWEA</sequence>
<protein>
    <submittedName>
        <fullName evidence="5">HAD family hydrolase</fullName>
    </submittedName>
</protein>
<dbReference type="SUPFAM" id="SSF56784">
    <property type="entry name" value="HAD-like"/>
    <property type="match status" value="1"/>
</dbReference>
<reference evidence="5 6" key="1">
    <citation type="journal article" date="2020" name="Arch. Microbiol.">
        <title>Bradyrhizobium campsiandrae sp. nov., a nitrogen-fixing bacterial strain isolated from a native leguminous tree from the Amazon adapted to flooded conditions.</title>
        <authorList>
            <person name="Cabral Michel D."/>
            <person name="Martins da Costa E."/>
            <person name="Azarias Guimaraes A."/>
            <person name="Soares de Carvalho T."/>
            <person name="Santos de Castro Caputo P."/>
            <person name="Willems A."/>
            <person name="de Souza Moreira F.M."/>
        </authorList>
    </citation>
    <scope>NUCLEOTIDE SEQUENCE [LARGE SCALE GENOMIC DNA]</scope>
    <source>
        <strain evidence="6">INPA 384B</strain>
    </source>
</reference>
<organism evidence="5 6">
    <name type="scientific">Bradyrhizobium campsiandrae</name>
    <dbReference type="NCBI Taxonomy" id="1729892"/>
    <lineage>
        <taxon>Bacteria</taxon>
        <taxon>Pseudomonadati</taxon>
        <taxon>Pseudomonadota</taxon>
        <taxon>Alphaproteobacteria</taxon>
        <taxon>Hyphomicrobiales</taxon>
        <taxon>Nitrobacteraceae</taxon>
        <taxon>Bradyrhizobium</taxon>
    </lineage>
</organism>
<dbReference type="Pfam" id="PF13419">
    <property type="entry name" value="HAD_2"/>
    <property type="match status" value="1"/>
</dbReference>
<dbReference type="InterPro" id="IPR023214">
    <property type="entry name" value="HAD_sf"/>
</dbReference>
<keyword evidence="3" id="KW-0479">Metal-binding</keyword>
<evidence type="ECO:0000256" key="4">
    <source>
        <dbReference type="ARBA" id="ARBA00022842"/>
    </source>
</evidence>
<dbReference type="Gene3D" id="1.10.150.240">
    <property type="entry name" value="Putative phosphatase, domain 2"/>
    <property type="match status" value="1"/>
</dbReference>
<dbReference type="PANTHER" id="PTHR46193:SF10">
    <property type="entry name" value="6-PHOSPHOGLUCONATE PHOSPHATASE"/>
    <property type="match status" value="1"/>
</dbReference>
<dbReference type="NCBIfam" id="TIGR01509">
    <property type="entry name" value="HAD-SF-IA-v3"/>
    <property type="match status" value="1"/>
</dbReference>
<dbReference type="PANTHER" id="PTHR46193">
    <property type="entry name" value="6-PHOSPHOGLUCONATE PHOSPHATASE"/>
    <property type="match status" value="1"/>
</dbReference>
<dbReference type="InterPro" id="IPR051600">
    <property type="entry name" value="Beta-PGM-like"/>
</dbReference>
<dbReference type="EMBL" id="JAATTO010000093">
    <property type="protein sequence ID" value="MBC9984084.1"/>
    <property type="molecule type" value="Genomic_DNA"/>
</dbReference>
<proteinExistence type="inferred from homology"/>
<dbReference type="Gene3D" id="3.40.50.1000">
    <property type="entry name" value="HAD superfamily/HAD-like"/>
    <property type="match status" value="1"/>
</dbReference>
<evidence type="ECO:0000256" key="2">
    <source>
        <dbReference type="ARBA" id="ARBA00006171"/>
    </source>
</evidence>
<dbReference type="InterPro" id="IPR041492">
    <property type="entry name" value="HAD_2"/>
</dbReference>
<dbReference type="InterPro" id="IPR036412">
    <property type="entry name" value="HAD-like_sf"/>
</dbReference>
<dbReference type="CDD" id="cd07526">
    <property type="entry name" value="HAD_BPGM_like"/>
    <property type="match status" value="1"/>
</dbReference>
<keyword evidence="4" id="KW-0460">Magnesium</keyword>
<evidence type="ECO:0000256" key="3">
    <source>
        <dbReference type="ARBA" id="ARBA00022723"/>
    </source>
</evidence>
<comment type="caution">
    <text evidence="5">The sequence shown here is derived from an EMBL/GenBank/DDBJ whole genome shotgun (WGS) entry which is preliminary data.</text>
</comment>
<dbReference type="GO" id="GO:0016787">
    <property type="term" value="F:hydrolase activity"/>
    <property type="evidence" value="ECO:0007669"/>
    <property type="project" value="UniProtKB-KW"/>
</dbReference>
<dbReference type="SFLD" id="SFLDS00003">
    <property type="entry name" value="Haloacid_Dehalogenase"/>
    <property type="match status" value="1"/>
</dbReference>
<name>A0ABR7UJ11_9BRAD</name>
<accession>A0ABR7UJ11</accession>
<comment type="cofactor">
    <cofactor evidence="1">
        <name>Mg(2+)</name>
        <dbReference type="ChEBI" id="CHEBI:18420"/>
    </cofactor>
</comment>
<keyword evidence="6" id="KW-1185">Reference proteome</keyword>
<gene>
    <name evidence="5" type="ORF">HA482_38490</name>
</gene>
<dbReference type="SFLD" id="SFLDG01129">
    <property type="entry name" value="C1.5:_HAD__Beta-PGM__Phosphata"/>
    <property type="match status" value="1"/>
</dbReference>
<evidence type="ECO:0000313" key="5">
    <source>
        <dbReference type="EMBL" id="MBC9984084.1"/>
    </source>
</evidence>
<comment type="similarity">
    <text evidence="2">Belongs to the HAD-like hydrolase superfamily. CbbY/CbbZ/Gph/YieH family.</text>
</comment>
<dbReference type="InterPro" id="IPR006439">
    <property type="entry name" value="HAD-SF_hydro_IA"/>
</dbReference>
<dbReference type="InterPro" id="IPR023198">
    <property type="entry name" value="PGP-like_dom2"/>
</dbReference>
<dbReference type="RefSeq" id="WP_188099083.1">
    <property type="nucleotide sequence ID" value="NZ_JAANIH010000012.1"/>
</dbReference>
<evidence type="ECO:0000256" key="1">
    <source>
        <dbReference type="ARBA" id="ARBA00001946"/>
    </source>
</evidence>